<comment type="subcellular location">
    <subcellularLocation>
        <location evidence="1">Endomembrane system</location>
        <topology evidence="1">Multi-pass membrane protein</topology>
    </subcellularLocation>
    <subcellularLocation>
        <location evidence="2">Golgi apparatus membrane</location>
    </subcellularLocation>
</comment>
<feature type="transmembrane region" description="Helical" evidence="8">
    <location>
        <begin position="270"/>
        <end position="292"/>
    </location>
</feature>
<feature type="transmembrane region" description="Helical" evidence="8">
    <location>
        <begin position="173"/>
        <end position="191"/>
    </location>
</feature>
<evidence type="ECO:0000256" key="1">
    <source>
        <dbReference type="ARBA" id="ARBA00004127"/>
    </source>
</evidence>
<feature type="transmembrane region" description="Helical" evidence="8">
    <location>
        <begin position="22"/>
        <end position="42"/>
    </location>
</feature>
<evidence type="ECO:0000313" key="9">
    <source>
        <dbReference type="EMBL" id="OQN97999.1"/>
    </source>
</evidence>
<evidence type="ECO:0000256" key="3">
    <source>
        <dbReference type="ARBA" id="ARBA00022692"/>
    </source>
</evidence>
<organism evidence="9 10">
    <name type="scientific">Cryoendolithus antarcticus</name>
    <dbReference type="NCBI Taxonomy" id="1507870"/>
    <lineage>
        <taxon>Eukaryota</taxon>
        <taxon>Fungi</taxon>
        <taxon>Dikarya</taxon>
        <taxon>Ascomycota</taxon>
        <taxon>Pezizomycotina</taxon>
        <taxon>Dothideomycetes</taxon>
        <taxon>Dothideomycetidae</taxon>
        <taxon>Cladosporiales</taxon>
        <taxon>Cladosporiaceae</taxon>
        <taxon>Cryoendolithus</taxon>
    </lineage>
</organism>
<dbReference type="OrthoDB" id="19859at2759"/>
<sequence length="418" mass="43345">MGGASFGAGILPLTLSLSPRQLRLITALGTGVLVGTALIVIIPEGVETLYSASQLGHAHSTRSLASSPVAGRQSTHPATCLVTVRQSDESIPELGIFPRDTDDEVFGHNDPFDEGGEFYTGPDDGFDVKTDDPSDEHEGGDDPIFPPSHEDKTIPPGSSEHNSNPNHHDPHTYLAFSLTTGFLLMYLLDVLPQHIHRASTPTSLQINLPHLGLTRTATEEPETPTLPGFSASSAQSSTSTTTLGLLIHALADGIALGASSTSPSTSKLKLVIFLALMLHKAPAAFGLTAILLRQGLSKRAARAHLIAFSAAAPVGALATFALSMGFRWGDDEGGLTTGVLLCFSGGTFLYVAVHALGEVGKGGHEHGGGYEAVGFGDFGMEGGTMPARRDEGGGLAEIGAVVLGMVVPFVAQLGGHGH</sequence>
<feature type="region of interest" description="Disordered" evidence="7">
    <location>
        <begin position="93"/>
        <end position="168"/>
    </location>
</feature>
<dbReference type="Proteomes" id="UP000192596">
    <property type="component" value="Unassembled WGS sequence"/>
</dbReference>
<keyword evidence="10" id="KW-1185">Reference proteome</keyword>
<name>A0A1V8SFZ0_9PEZI</name>
<keyword evidence="5" id="KW-0333">Golgi apparatus</keyword>
<dbReference type="PANTHER" id="PTHR16133:SF0">
    <property type="entry name" value="ZINC_IRON REGULATED TRANSPORTER-RELATED PROTEIN 102B, ISOFORM E"/>
    <property type="match status" value="1"/>
</dbReference>
<dbReference type="InParanoid" id="A0A1V8SFZ0"/>
<accession>A0A1V8SFZ0</accession>
<keyword evidence="4 8" id="KW-1133">Transmembrane helix</keyword>
<dbReference type="GO" id="GO:0006829">
    <property type="term" value="P:zinc ion transport"/>
    <property type="evidence" value="ECO:0007669"/>
    <property type="project" value="InterPro"/>
</dbReference>
<feature type="transmembrane region" description="Helical" evidence="8">
    <location>
        <begin position="304"/>
        <end position="326"/>
    </location>
</feature>
<gene>
    <name evidence="9" type="ORF">B0A48_16304</name>
</gene>
<comment type="caution">
    <text evidence="9">The sequence shown here is derived from an EMBL/GenBank/DDBJ whole genome shotgun (WGS) entry which is preliminary data.</text>
</comment>
<dbReference type="PANTHER" id="PTHR16133">
    <property type="entry name" value="SOLUTE CARRIER FAMILY 39 ZINC TRANSPORTER , MEMBER 9-RELATED"/>
    <property type="match status" value="1"/>
</dbReference>
<reference evidence="10" key="1">
    <citation type="submission" date="2017-03" db="EMBL/GenBank/DDBJ databases">
        <title>Genomes of endolithic fungi from Antarctica.</title>
        <authorList>
            <person name="Coleine C."/>
            <person name="Masonjones S."/>
            <person name="Stajich J.E."/>
        </authorList>
    </citation>
    <scope>NUCLEOTIDE SEQUENCE [LARGE SCALE GENOMIC DNA]</scope>
    <source>
        <strain evidence="10">CCFEE 5527</strain>
    </source>
</reference>
<proteinExistence type="predicted"/>
<dbReference type="EMBL" id="NAJO01000049">
    <property type="protein sequence ID" value="OQN97999.1"/>
    <property type="molecule type" value="Genomic_DNA"/>
</dbReference>
<dbReference type="GO" id="GO:0046873">
    <property type="term" value="F:metal ion transmembrane transporter activity"/>
    <property type="evidence" value="ECO:0007669"/>
    <property type="project" value="InterPro"/>
</dbReference>
<evidence type="ECO:0000256" key="2">
    <source>
        <dbReference type="ARBA" id="ARBA00004394"/>
    </source>
</evidence>
<evidence type="ECO:0000256" key="5">
    <source>
        <dbReference type="ARBA" id="ARBA00023034"/>
    </source>
</evidence>
<keyword evidence="3 8" id="KW-0812">Transmembrane</keyword>
<evidence type="ECO:0000256" key="6">
    <source>
        <dbReference type="ARBA" id="ARBA00023136"/>
    </source>
</evidence>
<dbReference type="InterPro" id="IPR045891">
    <property type="entry name" value="ZIP9"/>
</dbReference>
<feature type="region of interest" description="Disordered" evidence="7">
    <location>
        <begin position="217"/>
        <end position="236"/>
    </location>
</feature>
<dbReference type="InterPro" id="IPR003689">
    <property type="entry name" value="ZIP"/>
</dbReference>
<evidence type="ECO:0000256" key="8">
    <source>
        <dbReference type="SAM" id="Phobius"/>
    </source>
</evidence>
<dbReference type="Pfam" id="PF02535">
    <property type="entry name" value="Zip"/>
    <property type="match status" value="1"/>
</dbReference>
<dbReference type="STRING" id="1507870.A0A1V8SFZ0"/>
<keyword evidence="6 8" id="KW-0472">Membrane</keyword>
<feature type="transmembrane region" description="Helical" evidence="8">
    <location>
        <begin position="338"/>
        <end position="357"/>
    </location>
</feature>
<dbReference type="AlphaFoldDB" id="A0A1V8SFZ0"/>
<evidence type="ECO:0000256" key="4">
    <source>
        <dbReference type="ARBA" id="ARBA00022989"/>
    </source>
</evidence>
<dbReference type="GO" id="GO:0000139">
    <property type="term" value="C:Golgi membrane"/>
    <property type="evidence" value="ECO:0007669"/>
    <property type="project" value="UniProtKB-SubCell"/>
</dbReference>
<evidence type="ECO:0000313" key="10">
    <source>
        <dbReference type="Proteomes" id="UP000192596"/>
    </source>
</evidence>
<evidence type="ECO:0000256" key="7">
    <source>
        <dbReference type="SAM" id="MobiDB-lite"/>
    </source>
</evidence>
<protein>
    <recommendedName>
        <fullName evidence="11">Zinc/iron permease</fullName>
    </recommendedName>
</protein>
<evidence type="ECO:0008006" key="11">
    <source>
        <dbReference type="Google" id="ProtNLM"/>
    </source>
</evidence>
<feature type="compositionally biased region" description="Low complexity" evidence="7">
    <location>
        <begin position="223"/>
        <end position="236"/>
    </location>
</feature>